<evidence type="ECO:0000256" key="4">
    <source>
        <dbReference type="ARBA" id="ARBA00022989"/>
    </source>
</evidence>
<feature type="transmembrane region" description="Helical" evidence="6">
    <location>
        <begin position="126"/>
        <end position="149"/>
    </location>
</feature>
<evidence type="ECO:0000259" key="7">
    <source>
        <dbReference type="Pfam" id="PF02683"/>
    </source>
</evidence>
<gene>
    <name evidence="8" type="ORF">WPS_16670</name>
</gene>
<organism evidence="8 9">
    <name type="scientific">Vulcanimicrobium alpinum</name>
    <dbReference type="NCBI Taxonomy" id="3016050"/>
    <lineage>
        <taxon>Bacteria</taxon>
        <taxon>Bacillati</taxon>
        <taxon>Vulcanimicrobiota</taxon>
        <taxon>Vulcanimicrobiia</taxon>
        <taxon>Vulcanimicrobiales</taxon>
        <taxon>Vulcanimicrobiaceae</taxon>
        <taxon>Vulcanimicrobium</taxon>
    </lineage>
</organism>
<dbReference type="GO" id="GO:0017004">
    <property type="term" value="P:cytochrome complex assembly"/>
    <property type="evidence" value="ECO:0007669"/>
    <property type="project" value="InterPro"/>
</dbReference>
<dbReference type="RefSeq" id="WP_317997353.1">
    <property type="nucleotide sequence ID" value="NZ_AP025523.1"/>
</dbReference>
<feature type="transmembrane region" description="Helical" evidence="6">
    <location>
        <begin position="87"/>
        <end position="105"/>
    </location>
</feature>
<dbReference type="EMBL" id="AP025523">
    <property type="protein sequence ID" value="BDE06391.1"/>
    <property type="molecule type" value="Genomic_DNA"/>
</dbReference>
<evidence type="ECO:0000256" key="5">
    <source>
        <dbReference type="ARBA" id="ARBA00023136"/>
    </source>
</evidence>
<dbReference type="InterPro" id="IPR003834">
    <property type="entry name" value="Cyt_c_assmbl_TM_dom"/>
</dbReference>
<dbReference type="InterPro" id="IPR051790">
    <property type="entry name" value="Cytochrome_c-biogenesis_DsbD"/>
</dbReference>
<reference evidence="8 9" key="1">
    <citation type="journal article" date="2022" name="ISME Commun">
        <title>Vulcanimicrobium alpinus gen. nov. sp. nov., the first cultivated representative of the candidate phylum 'Eremiobacterota', is a metabolically versatile aerobic anoxygenic phototroph.</title>
        <authorList>
            <person name="Yabe S."/>
            <person name="Muto K."/>
            <person name="Abe K."/>
            <person name="Yokota A."/>
            <person name="Staudigel H."/>
            <person name="Tebo B.M."/>
        </authorList>
    </citation>
    <scope>NUCLEOTIDE SEQUENCE [LARGE SCALE GENOMIC DNA]</scope>
    <source>
        <strain evidence="8 9">WC8-2</strain>
    </source>
</reference>
<dbReference type="PANTHER" id="PTHR31272">
    <property type="entry name" value="CYTOCHROME C-TYPE BIOGENESIS PROTEIN HI_1454-RELATED"/>
    <property type="match status" value="1"/>
</dbReference>
<evidence type="ECO:0000256" key="3">
    <source>
        <dbReference type="ARBA" id="ARBA00022692"/>
    </source>
</evidence>
<evidence type="ECO:0000256" key="6">
    <source>
        <dbReference type="SAM" id="Phobius"/>
    </source>
</evidence>
<name>A0AAN1XVX9_UNVUL</name>
<dbReference type="Proteomes" id="UP001317532">
    <property type="component" value="Chromosome"/>
</dbReference>
<evidence type="ECO:0000313" key="9">
    <source>
        <dbReference type="Proteomes" id="UP001317532"/>
    </source>
</evidence>
<keyword evidence="9" id="KW-1185">Reference proteome</keyword>
<feature type="transmembrane region" description="Helical" evidence="6">
    <location>
        <begin position="58"/>
        <end position="81"/>
    </location>
</feature>
<keyword evidence="3 6" id="KW-0812">Transmembrane</keyword>
<proteinExistence type="inferred from homology"/>
<comment type="similarity">
    <text evidence="2">Belongs to the DsbD family.</text>
</comment>
<keyword evidence="4 6" id="KW-1133">Transmembrane helix</keyword>
<dbReference type="AlphaFoldDB" id="A0AAN1XVX9"/>
<dbReference type="PANTHER" id="PTHR31272:SF9">
    <property type="entry name" value="BLL1027 PROTEIN"/>
    <property type="match status" value="1"/>
</dbReference>
<accession>A0AAN1XVX9</accession>
<dbReference type="KEGG" id="vab:WPS_16670"/>
<feature type="transmembrane region" description="Helical" evidence="6">
    <location>
        <begin position="161"/>
        <end position="182"/>
    </location>
</feature>
<evidence type="ECO:0000256" key="2">
    <source>
        <dbReference type="ARBA" id="ARBA00006143"/>
    </source>
</evidence>
<sequence>MIDTFASAMRAVSSGGPGAYPLVALAGAASSVGPCVAPRYVAIVALAGTSLHPWRVTATFAAGIVLTYVALGSLAGAIGALQAWSTAIDAALAAVLIAGGAIVLFRSPAHRCAAENAPRRSSVGGTLLLGASSACVVSPCCTPVVAAIAGMTSLGGNASAGAALMAAFAAGHVAPLIALAAAGSRVRAPFARLGATPVPNVIGGTLMLALGALYGALA</sequence>
<dbReference type="GO" id="GO:0016020">
    <property type="term" value="C:membrane"/>
    <property type="evidence" value="ECO:0007669"/>
    <property type="project" value="UniProtKB-SubCell"/>
</dbReference>
<protein>
    <recommendedName>
        <fullName evidence="7">Cytochrome C biogenesis protein transmembrane domain-containing protein</fullName>
    </recommendedName>
</protein>
<comment type="subcellular location">
    <subcellularLocation>
        <location evidence="1">Membrane</location>
        <topology evidence="1">Multi-pass membrane protein</topology>
    </subcellularLocation>
</comment>
<keyword evidence="5 6" id="KW-0472">Membrane</keyword>
<evidence type="ECO:0000256" key="1">
    <source>
        <dbReference type="ARBA" id="ARBA00004141"/>
    </source>
</evidence>
<feature type="transmembrane region" description="Helical" evidence="6">
    <location>
        <begin position="194"/>
        <end position="217"/>
    </location>
</feature>
<feature type="domain" description="Cytochrome C biogenesis protein transmembrane" evidence="7">
    <location>
        <begin position="24"/>
        <end position="185"/>
    </location>
</feature>
<dbReference type="Pfam" id="PF02683">
    <property type="entry name" value="DsbD_TM"/>
    <property type="match status" value="1"/>
</dbReference>
<evidence type="ECO:0000313" key="8">
    <source>
        <dbReference type="EMBL" id="BDE06391.1"/>
    </source>
</evidence>